<dbReference type="EMBL" id="CAJHJT010000056">
    <property type="protein sequence ID" value="CAD7014226.1"/>
    <property type="molecule type" value="Genomic_DNA"/>
</dbReference>
<dbReference type="AlphaFoldDB" id="A0A811VFR4"/>
<reference evidence="1" key="1">
    <citation type="submission" date="2020-11" db="EMBL/GenBank/DDBJ databases">
        <authorList>
            <person name="Whitehead M."/>
        </authorList>
    </citation>
    <scope>NUCLEOTIDE SEQUENCE</scope>
    <source>
        <strain evidence="1">EGII</strain>
    </source>
</reference>
<evidence type="ECO:0000313" key="1">
    <source>
        <dbReference type="EMBL" id="CAD7014226.1"/>
    </source>
</evidence>
<evidence type="ECO:0000313" key="2">
    <source>
        <dbReference type="Proteomes" id="UP000606786"/>
    </source>
</evidence>
<sequence>MYIHIQRNMYVGTEFGNGANNIRKQFETPRHAISPHPLTNAPAPLLFRAPALAGVGGCGRQCSLKCPKCSKQRRAYRIHFAHPLPRKTTRWLGGRSEDAREWGSSLQACRGVHYSCKR</sequence>
<organism evidence="1 2">
    <name type="scientific">Ceratitis capitata</name>
    <name type="common">Mediterranean fruit fly</name>
    <name type="synonym">Tephritis capitata</name>
    <dbReference type="NCBI Taxonomy" id="7213"/>
    <lineage>
        <taxon>Eukaryota</taxon>
        <taxon>Metazoa</taxon>
        <taxon>Ecdysozoa</taxon>
        <taxon>Arthropoda</taxon>
        <taxon>Hexapoda</taxon>
        <taxon>Insecta</taxon>
        <taxon>Pterygota</taxon>
        <taxon>Neoptera</taxon>
        <taxon>Endopterygota</taxon>
        <taxon>Diptera</taxon>
        <taxon>Brachycera</taxon>
        <taxon>Muscomorpha</taxon>
        <taxon>Tephritoidea</taxon>
        <taxon>Tephritidae</taxon>
        <taxon>Ceratitis</taxon>
        <taxon>Ceratitis</taxon>
    </lineage>
</organism>
<comment type="caution">
    <text evidence="1">The sequence shown here is derived from an EMBL/GenBank/DDBJ whole genome shotgun (WGS) entry which is preliminary data.</text>
</comment>
<accession>A0A811VFR4</accession>
<gene>
    <name evidence="1" type="ORF">CCAP1982_LOCUS22229</name>
</gene>
<protein>
    <submittedName>
        <fullName evidence="1">(Mediterranean fruit fly) hypothetical protein</fullName>
    </submittedName>
</protein>
<keyword evidence="2" id="KW-1185">Reference proteome</keyword>
<name>A0A811VFR4_CERCA</name>
<proteinExistence type="predicted"/>
<dbReference type="Proteomes" id="UP000606786">
    <property type="component" value="Unassembled WGS sequence"/>
</dbReference>